<dbReference type="GO" id="GO:0003682">
    <property type="term" value="F:chromatin binding"/>
    <property type="evidence" value="ECO:0007669"/>
    <property type="project" value="InterPro"/>
</dbReference>
<gene>
    <name evidence="2" type="ORF">F0562_007973</name>
</gene>
<dbReference type="OrthoDB" id="341403at2759"/>
<evidence type="ECO:0000313" key="2">
    <source>
        <dbReference type="EMBL" id="KAA8525927.1"/>
    </source>
</evidence>
<keyword evidence="3" id="KW-1185">Reference proteome</keyword>
<dbReference type="PANTHER" id="PTHR47808:SF2">
    <property type="entry name" value="LEM DOMAIN-CONTAINING PROTEIN 2"/>
    <property type="match status" value="1"/>
</dbReference>
<proteinExistence type="predicted"/>
<evidence type="ECO:0000256" key="1">
    <source>
        <dbReference type="SAM" id="Phobius"/>
    </source>
</evidence>
<dbReference type="EMBL" id="CM018046">
    <property type="protein sequence ID" value="KAA8525927.1"/>
    <property type="molecule type" value="Genomic_DNA"/>
</dbReference>
<dbReference type="GO" id="GO:0005783">
    <property type="term" value="C:endoplasmic reticulum"/>
    <property type="evidence" value="ECO:0007669"/>
    <property type="project" value="TreeGrafter"/>
</dbReference>
<reference evidence="2 3" key="1">
    <citation type="submission" date="2019-09" db="EMBL/GenBank/DDBJ databases">
        <title>A chromosome-level genome assembly of the Chinese tupelo Nyssa sinensis.</title>
        <authorList>
            <person name="Yang X."/>
            <person name="Kang M."/>
            <person name="Yang Y."/>
            <person name="Xiong H."/>
            <person name="Wang M."/>
            <person name="Zhang Z."/>
            <person name="Wang Z."/>
            <person name="Wu H."/>
            <person name="Ma T."/>
            <person name="Liu J."/>
            <person name="Xi Z."/>
        </authorList>
    </citation>
    <scope>NUCLEOTIDE SEQUENCE [LARGE SCALE GENOMIC DNA]</scope>
    <source>
        <strain evidence="2">J267</strain>
        <tissue evidence="2">Leaf</tissue>
    </source>
</reference>
<protein>
    <recommendedName>
        <fullName evidence="4">Man1/Src1 C-terminal domain-containing protein</fullName>
    </recommendedName>
</protein>
<keyword evidence="1" id="KW-1133">Transmembrane helix</keyword>
<evidence type="ECO:0008006" key="4">
    <source>
        <dbReference type="Google" id="ProtNLM"/>
    </source>
</evidence>
<organism evidence="2 3">
    <name type="scientific">Nyssa sinensis</name>
    <dbReference type="NCBI Taxonomy" id="561372"/>
    <lineage>
        <taxon>Eukaryota</taxon>
        <taxon>Viridiplantae</taxon>
        <taxon>Streptophyta</taxon>
        <taxon>Embryophyta</taxon>
        <taxon>Tracheophyta</taxon>
        <taxon>Spermatophyta</taxon>
        <taxon>Magnoliopsida</taxon>
        <taxon>eudicotyledons</taxon>
        <taxon>Gunneridae</taxon>
        <taxon>Pentapetalae</taxon>
        <taxon>asterids</taxon>
        <taxon>Cornales</taxon>
        <taxon>Nyssaceae</taxon>
        <taxon>Nyssa</taxon>
    </lineage>
</organism>
<dbReference type="GO" id="GO:0005637">
    <property type="term" value="C:nuclear inner membrane"/>
    <property type="evidence" value="ECO:0007669"/>
    <property type="project" value="InterPro"/>
</dbReference>
<name>A0A5J5A945_9ASTE</name>
<sequence>MRTLALPCSSSRSFLMEPSPDIFPSKGEFLRLAAVVAIAASVAMACNYVVFVLNRQPKPFCDSNVEFDNSFSDFCEPCPSNGECYEGKLECARGYRKHGKLCVEDGDIDETAKKLLKSIEIRLCEAYAQYLCNGTGTVWTQEDELWNNLDDFKLMKNYGLD</sequence>
<dbReference type="GO" id="GO:0071763">
    <property type="term" value="P:nuclear membrane organization"/>
    <property type="evidence" value="ECO:0007669"/>
    <property type="project" value="TreeGrafter"/>
</dbReference>
<dbReference type="GO" id="GO:0034399">
    <property type="term" value="C:nuclear periphery"/>
    <property type="evidence" value="ECO:0007669"/>
    <property type="project" value="TreeGrafter"/>
</dbReference>
<keyword evidence="1" id="KW-0472">Membrane</keyword>
<accession>A0A5J5A945</accession>
<dbReference type="Proteomes" id="UP000325577">
    <property type="component" value="Linkage Group LG3"/>
</dbReference>
<evidence type="ECO:0000313" key="3">
    <source>
        <dbReference type="Proteomes" id="UP000325577"/>
    </source>
</evidence>
<feature type="transmembrane region" description="Helical" evidence="1">
    <location>
        <begin position="29"/>
        <end position="53"/>
    </location>
</feature>
<keyword evidence="1" id="KW-0812">Transmembrane</keyword>
<dbReference type="PANTHER" id="PTHR47808">
    <property type="entry name" value="INNER NUCLEAR MEMBRANE PROTEIN HEH2-RELATED"/>
    <property type="match status" value="1"/>
</dbReference>
<dbReference type="AlphaFoldDB" id="A0A5J5A945"/>
<dbReference type="InterPro" id="IPR044780">
    <property type="entry name" value="Heh2/Src1"/>
</dbReference>